<dbReference type="AlphaFoldDB" id="A0A059DF98"/>
<dbReference type="EMBL" id="KK198753">
    <property type="protein sequence ID" value="KCW89252.1"/>
    <property type="molecule type" value="Genomic_DNA"/>
</dbReference>
<dbReference type="InParanoid" id="A0A059DF98"/>
<name>A0A059DF98_EUCGR</name>
<protein>
    <submittedName>
        <fullName evidence="1">Uncharacterized protein</fullName>
    </submittedName>
</protein>
<organism evidence="1">
    <name type="scientific">Eucalyptus grandis</name>
    <name type="common">Flooded gum</name>
    <dbReference type="NCBI Taxonomy" id="71139"/>
    <lineage>
        <taxon>Eukaryota</taxon>
        <taxon>Viridiplantae</taxon>
        <taxon>Streptophyta</taxon>
        <taxon>Embryophyta</taxon>
        <taxon>Tracheophyta</taxon>
        <taxon>Spermatophyta</taxon>
        <taxon>Magnoliopsida</taxon>
        <taxon>eudicotyledons</taxon>
        <taxon>Gunneridae</taxon>
        <taxon>Pentapetalae</taxon>
        <taxon>rosids</taxon>
        <taxon>malvids</taxon>
        <taxon>Myrtales</taxon>
        <taxon>Myrtaceae</taxon>
        <taxon>Myrtoideae</taxon>
        <taxon>Eucalypteae</taxon>
        <taxon>Eucalyptus</taxon>
    </lineage>
</organism>
<gene>
    <name evidence="1" type="ORF">EUGRSUZ_A01548</name>
</gene>
<reference evidence="1" key="1">
    <citation type="submission" date="2013-07" db="EMBL/GenBank/DDBJ databases">
        <title>The genome of Eucalyptus grandis.</title>
        <authorList>
            <person name="Schmutz J."/>
            <person name="Hayes R."/>
            <person name="Myburg A."/>
            <person name="Tuskan G."/>
            <person name="Grattapaglia D."/>
            <person name="Rokhsar D.S."/>
        </authorList>
    </citation>
    <scope>NUCLEOTIDE SEQUENCE</scope>
    <source>
        <tissue evidence="1">Leaf extractions</tissue>
    </source>
</reference>
<dbReference type="Gramene" id="KCW89252">
    <property type="protein sequence ID" value="KCW89252"/>
    <property type="gene ID" value="EUGRSUZ_A01548"/>
</dbReference>
<sequence length="67" mass="8258">MHYLPWIYYEVKNLWSRQLQPLRMHYFVWSEGTPVDLFEDMRARVILDISIFQDIFIARDARHSRAD</sequence>
<evidence type="ECO:0000313" key="1">
    <source>
        <dbReference type="EMBL" id="KCW89252.1"/>
    </source>
</evidence>
<proteinExistence type="predicted"/>
<accession>A0A059DF98</accession>